<dbReference type="SUPFAM" id="SSF46785">
    <property type="entry name" value="Winged helix' DNA-binding domain"/>
    <property type="match status" value="1"/>
</dbReference>
<proteinExistence type="predicted"/>
<dbReference type="InterPro" id="IPR036388">
    <property type="entry name" value="WH-like_DNA-bd_sf"/>
</dbReference>
<dbReference type="Pfam" id="PF01475">
    <property type="entry name" value="FUR"/>
    <property type="match status" value="1"/>
</dbReference>
<comment type="cofactor">
    <cofactor evidence="1">
        <name>Zn(2+)</name>
        <dbReference type="ChEBI" id="CHEBI:29105"/>
    </cofactor>
    <text evidence="1">Binds 1 zinc ion per subunit.</text>
</comment>
<feature type="binding site" evidence="1">
    <location>
        <position position="117"/>
    </location>
    <ligand>
        <name>Zn(2+)</name>
        <dbReference type="ChEBI" id="CHEBI:29105"/>
    </ligand>
</feature>
<name>A0A845PWQ7_9FLAO</name>
<dbReference type="GO" id="GO:0003700">
    <property type="term" value="F:DNA-binding transcription factor activity"/>
    <property type="evidence" value="ECO:0007669"/>
    <property type="project" value="InterPro"/>
</dbReference>
<gene>
    <name evidence="3" type="ORF">GNY06_09680</name>
</gene>
<comment type="caution">
    <text evidence="3">The sequence shown here is derived from an EMBL/GenBank/DDBJ whole genome shotgun (WGS) entry which is preliminary data.</text>
</comment>
<feature type="binding site" evidence="2">
    <location>
        <position position="69"/>
    </location>
    <ligand>
        <name>Fe cation</name>
        <dbReference type="ChEBI" id="CHEBI:24875"/>
    </ligand>
</feature>
<evidence type="ECO:0000313" key="3">
    <source>
        <dbReference type="EMBL" id="NAW51633.1"/>
    </source>
</evidence>
<reference evidence="3 4" key="1">
    <citation type="submission" date="2019-11" db="EMBL/GenBank/DDBJ databases">
        <title>Characterization of Elizabethkingia argenteiflava sp. nov., isolated from inner surface of Soybean Pods.</title>
        <authorList>
            <person name="Mo S."/>
        </authorList>
    </citation>
    <scope>NUCLEOTIDE SEQUENCE [LARGE SCALE GENOMIC DNA]</scope>
    <source>
        <strain evidence="3 4">YB22</strain>
    </source>
</reference>
<dbReference type="Proteomes" id="UP000553459">
    <property type="component" value="Unassembled WGS sequence"/>
</dbReference>
<evidence type="ECO:0000313" key="4">
    <source>
        <dbReference type="Proteomes" id="UP000553459"/>
    </source>
</evidence>
<dbReference type="Gene3D" id="1.10.10.10">
    <property type="entry name" value="Winged helix-like DNA-binding domain superfamily/Winged helix DNA-binding domain"/>
    <property type="match status" value="1"/>
</dbReference>
<keyword evidence="1" id="KW-0862">Zinc</keyword>
<keyword evidence="4" id="KW-1185">Reference proteome</keyword>
<evidence type="ECO:0000256" key="1">
    <source>
        <dbReference type="PIRSR" id="PIRSR602481-1"/>
    </source>
</evidence>
<feature type="binding site" evidence="1">
    <location>
        <position position="81"/>
    </location>
    <ligand>
        <name>Zn(2+)</name>
        <dbReference type="ChEBI" id="CHEBI:29105"/>
    </ligand>
</feature>
<dbReference type="InterPro" id="IPR036390">
    <property type="entry name" value="WH_DNA-bd_sf"/>
</dbReference>
<organism evidence="3 4">
    <name type="scientific">Elizabethkingia argenteiflava</name>
    <dbReference type="NCBI Taxonomy" id="2681556"/>
    <lineage>
        <taxon>Bacteria</taxon>
        <taxon>Pseudomonadati</taxon>
        <taxon>Bacteroidota</taxon>
        <taxon>Flavobacteriia</taxon>
        <taxon>Flavobacteriales</taxon>
        <taxon>Weeksellaceae</taxon>
        <taxon>Elizabethkingia</taxon>
    </lineage>
</organism>
<sequence>MRMLVLDVFLQTSKAMSLADLEEKLAPSDRSTLYRTLKTFEKKGLIHGIQEHHTTQYLRCSDKCNEKVHHDAHLHFYCNLCKQTTCLEDIDIPHLHLSRDYIVKELKFLATGICKLCHPSE</sequence>
<keyword evidence="2" id="KW-0408">Iron</keyword>
<feature type="binding site" evidence="1">
    <location>
        <position position="114"/>
    </location>
    <ligand>
        <name>Zn(2+)</name>
        <dbReference type="ChEBI" id="CHEBI:29105"/>
    </ligand>
</feature>
<keyword evidence="1" id="KW-0479">Metal-binding</keyword>
<dbReference type="EMBL" id="JAAABJ010000589">
    <property type="protein sequence ID" value="NAW51633.1"/>
    <property type="molecule type" value="Genomic_DNA"/>
</dbReference>
<dbReference type="AlphaFoldDB" id="A0A845PWQ7"/>
<dbReference type="GO" id="GO:0046872">
    <property type="term" value="F:metal ion binding"/>
    <property type="evidence" value="ECO:0007669"/>
    <property type="project" value="UniProtKB-KW"/>
</dbReference>
<evidence type="ECO:0000256" key="2">
    <source>
        <dbReference type="PIRSR" id="PIRSR602481-2"/>
    </source>
</evidence>
<accession>A0A845PWQ7</accession>
<comment type="cofactor">
    <cofactor evidence="2">
        <name>Mn(2+)</name>
        <dbReference type="ChEBI" id="CHEBI:29035"/>
    </cofactor>
    <cofactor evidence="2">
        <name>Fe(2+)</name>
        <dbReference type="ChEBI" id="CHEBI:29033"/>
    </cofactor>
    <text evidence="2">Binds 1 Mn(2+) or Fe(2+) ion per subunit.</text>
</comment>
<protein>
    <submittedName>
        <fullName evidence="3">Transcriptional regulator</fullName>
    </submittedName>
</protein>
<feature type="binding site" evidence="1">
    <location>
        <position position="78"/>
    </location>
    <ligand>
        <name>Zn(2+)</name>
        <dbReference type="ChEBI" id="CHEBI:29105"/>
    </ligand>
</feature>
<dbReference type="InterPro" id="IPR002481">
    <property type="entry name" value="FUR"/>
</dbReference>
<feature type="binding site" evidence="2">
    <location>
        <position position="71"/>
    </location>
    <ligand>
        <name>Fe cation</name>
        <dbReference type="ChEBI" id="CHEBI:24875"/>
    </ligand>
</feature>